<keyword evidence="5 25" id="KW-1133">Transmembrane helix</keyword>
<comment type="similarity">
    <text evidence="2">Belongs to the major facilitator superfamily.</text>
</comment>
<evidence type="ECO:0000256" key="23">
    <source>
        <dbReference type="ARBA" id="ARBA00045709"/>
    </source>
</evidence>
<evidence type="ECO:0000313" key="26">
    <source>
        <dbReference type="EMBL" id="CAE7816448.1"/>
    </source>
</evidence>
<dbReference type="AlphaFoldDB" id="A0A812Z7S5"/>
<dbReference type="GO" id="GO:0005765">
    <property type="term" value="C:lysosomal membrane"/>
    <property type="evidence" value="ECO:0007669"/>
    <property type="project" value="UniProtKB-SubCell"/>
</dbReference>
<comment type="caution">
    <text evidence="26">The sequence shown here is derived from an EMBL/GenBank/DDBJ whole genome shotgun (WGS) entry which is preliminary data.</text>
</comment>
<comment type="subcellular location">
    <subcellularLocation>
        <location evidence="1">Lysosome membrane</location>
        <topology evidence="1">Multi-pass membrane protein</topology>
    </subcellularLocation>
</comment>
<keyword evidence="3" id="KW-0813">Transport</keyword>
<evidence type="ECO:0000256" key="13">
    <source>
        <dbReference type="ARBA" id="ARBA00044893"/>
    </source>
</evidence>
<feature type="transmembrane region" description="Helical" evidence="25">
    <location>
        <begin position="355"/>
        <end position="377"/>
    </location>
</feature>
<evidence type="ECO:0000256" key="15">
    <source>
        <dbReference type="ARBA" id="ARBA00044899"/>
    </source>
</evidence>
<comment type="subunit">
    <text evidence="24">Homodimer. Interacts with lysosomal protein GLMP (via lumenal domain); the interaction starts while both proteins are still in the endoplasmic reticulum and is required for stabilization of MFSD1 in lysosomes but has no direct effect on its targeting to lysosomes or transporter activity.</text>
</comment>
<comment type="catalytic activity">
    <reaction evidence="12">
        <text>L-lysyl-L-alpha-amino acid(out) = L-lysyl-L-alpha-amino acid(in)</text>
        <dbReference type="Rhea" id="RHEA:79387"/>
        <dbReference type="ChEBI" id="CHEBI:229965"/>
    </reaction>
</comment>
<gene>
    <name evidence="26" type="primary">MPPED1</name>
    <name evidence="26" type="ORF">SNEC2469_LOCUS24229</name>
</gene>
<evidence type="ECO:0000256" key="7">
    <source>
        <dbReference type="ARBA" id="ARBA00023228"/>
    </source>
</evidence>
<dbReference type="SUPFAM" id="SSF103473">
    <property type="entry name" value="MFS general substrate transporter"/>
    <property type="match status" value="1"/>
</dbReference>
<evidence type="ECO:0000256" key="2">
    <source>
        <dbReference type="ARBA" id="ARBA00008335"/>
    </source>
</evidence>
<evidence type="ECO:0000256" key="21">
    <source>
        <dbReference type="ARBA" id="ARBA00044985"/>
    </source>
</evidence>
<evidence type="ECO:0000256" key="14">
    <source>
        <dbReference type="ARBA" id="ARBA00044898"/>
    </source>
</evidence>
<comment type="catalytic activity">
    <reaction evidence="17">
        <text>L-arginyl-glycine(out) = L-arginyl-glycine(in)</text>
        <dbReference type="Rhea" id="RHEA:79391"/>
        <dbReference type="ChEBI" id="CHEBI:229955"/>
    </reaction>
</comment>
<feature type="transmembrane region" description="Helical" evidence="25">
    <location>
        <begin position="268"/>
        <end position="287"/>
    </location>
</feature>
<dbReference type="CDD" id="cd06174">
    <property type="entry name" value="MFS"/>
    <property type="match status" value="1"/>
</dbReference>
<evidence type="ECO:0000256" key="18">
    <source>
        <dbReference type="ARBA" id="ARBA00044912"/>
    </source>
</evidence>
<accession>A0A812Z7S5</accession>
<evidence type="ECO:0000256" key="6">
    <source>
        <dbReference type="ARBA" id="ARBA00023136"/>
    </source>
</evidence>
<feature type="transmembrane region" description="Helical" evidence="25">
    <location>
        <begin position="294"/>
        <end position="316"/>
    </location>
</feature>
<reference evidence="26" key="1">
    <citation type="submission" date="2021-02" db="EMBL/GenBank/DDBJ databases">
        <authorList>
            <person name="Dougan E. K."/>
            <person name="Rhodes N."/>
            <person name="Thang M."/>
            <person name="Chan C."/>
        </authorList>
    </citation>
    <scope>NUCLEOTIDE SEQUENCE</scope>
</reference>
<evidence type="ECO:0000256" key="19">
    <source>
        <dbReference type="ARBA" id="ARBA00044919"/>
    </source>
</evidence>
<keyword evidence="7" id="KW-0458">Lysosome</keyword>
<comment type="catalytic activity">
    <reaction evidence="15">
        <text>L-arginyl-L-alpha-amino acid(out) = L-arginyl-L-alpha-amino acid(in)</text>
        <dbReference type="Rhea" id="RHEA:79371"/>
        <dbReference type="ChEBI" id="CHEBI:84315"/>
    </reaction>
</comment>
<dbReference type="GO" id="GO:0022857">
    <property type="term" value="F:transmembrane transporter activity"/>
    <property type="evidence" value="ECO:0007669"/>
    <property type="project" value="InterPro"/>
</dbReference>
<comment type="catalytic activity">
    <reaction evidence="18">
        <text>L-histidyl-L-alpha-amino acid(out) = L-histidyl-L-alpha-amino acid(in)</text>
        <dbReference type="Rhea" id="RHEA:79379"/>
        <dbReference type="ChEBI" id="CHEBI:229964"/>
    </reaction>
</comment>
<dbReference type="PANTHER" id="PTHR23512:SF3">
    <property type="entry name" value="MAJOR FACILITATOR SUPERFAMILY DOMAIN-CONTAINING PROTEIN 1"/>
    <property type="match status" value="1"/>
</dbReference>
<evidence type="ECO:0000256" key="3">
    <source>
        <dbReference type="ARBA" id="ARBA00022448"/>
    </source>
</evidence>
<comment type="catalytic activity">
    <reaction evidence="20">
        <text>L-lysyl-glycine(out) = L-lysyl-glycine(in)</text>
        <dbReference type="Rhea" id="RHEA:79407"/>
        <dbReference type="ChEBI" id="CHEBI:191202"/>
    </reaction>
</comment>
<proteinExistence type="inferred from homology"/>
<keyword evidence="4 25" id="KW-0812">Transmembrane</keyword>
<evidence type="ECO:0000256" key="25">
    <source>
        <dbReference type="SAM" id="Phobius"/>
    </source>
</evidence>
<evidence type="ECO:0000256" key="22">
    <source>
        <dbReference type="ARBA" id="ARBA00045018"/>
    </source>
</evidence>
<dbReference type="InterPro" id="IPR011701">
    <property type="entry name" value="MFS"/>
</dbReference>
<evidence type="ECO:0000256" key="9">
    <source>
        <dbReference type="ARBA" id="ARBA00044878"/>
    </source>
</evidence>
<evidence type="ECO:0000256" key="1">
    <source>
        <dbReference type="ARBA" id="ARBA00004155"/>
    </source>
</evidence>
<evidence type="ECO:0000256" key="5">
    <source>
        <dbReference type="ARBA" id="ARBA00022989"/>
    </source>
</evidence>
<evidence type="ECO:0000256" key="20">
    <source>
        <dbReference type="ARBA" id="ARBA00044924"/>
    </source>
</evidence>
<feature type="transmembrane region" description="Helical" evidence="25">
    <location>
        <begin position="389"/>
        <end position="411"/>
    </location>
</feature>
<comment type="function">
    <text evidence="23">Lysosomal dipeptide uniporter that selectively exports lysine, arginine or histidine-containing dipeptides with a net positive charge from the lysosome lumen into the cytosol. Could play a role in a specific type of protein O-glycosylation indirectly regulating macrophages migration and tissue invasion. Also essential for liver homeostasis.</text>
</comment>
<protein>
    <recommendedName>
        <fullName evidence="21">Lysosomal dipeptide transporter MFSD1</fullName>
    </recommendedName>
    <alternativeName>
        <fullName evidence="22">Major facilitator superfamily domain-containing protein 1</fullName>
    </alternativeName>
</protein>
<dbReference type="EMBL" id="CAJNJA010046330">
    <property type="protein sequence ID" value="CAE7816448.1"/>
    <property type="molecule type" value="Genomic_DNA"/>
</dbReference>
<evidence type="ECO:0000256" key="17">
    <source>
        <dbReference type="ARBA" id="ARBA00044903"/>
    </source>
</evidence>
<name>A0A812Z7S5_9DINO</name>
<keyword evidence="6 25" id="KW-0472">Membrane</keyword>
<evidence type="ECO:0000256" key="11">
    <source>
        <dbReference type="ARBA" id="ARBA00044884"/>
    </source>
</evidence>
<feature type="transmembrane region" description="Helical" evidence="25">
    <location>
        <begin position="58"/>
        <end position="76"/>
    </location>
</feature>
<evidence type="ECO:0000256" key="4">
    <source>
        <dbReference type="ARBA" id="ARBA00022692"/>
    </source>
</evidence>
<evidence type="ECO:0000256" key="8">
    <source>
        <dbReference type="ARBA" id="ARBA00044876"/>
    </source>
</evidence>
<comment type="catalytic activity">
    <reaction evidence="8">
        <text>L-lysyl-L-alanine(out) = L-lysyl-L-alanine(in)</text>
        <dbReference type="Rhea" id="RHEA:79399"/>
        <dbReference type="ChEBI" id="CHEBI:229954"/>
    </reaction>
</comment>
<dbReference type="InterPro" id="IPR052187">
    <property type="entry name" value="MFSD1"/>
</dbReference>
<dbReference type="Gene3D" id="1.20.1250.20">
    <property type="entry name" value="MFS general substrate transporter like domains"/>
    <property type="match status" value="1"/>
</dbReference>
<feature type="transmembrane region" description="Helical" evidence="25">
    <location>
        <begin position="175"/>
        <end position="196"/>
    </location>
</feature>
<comment type="catalytic activity">
    <reaction evidence="11">
        <text>L-alpha-aminoacyl-L-histidine(out) = L-alpha-aminoacyl-L-histidine(in)</text>
        <dbReference type="Rhea" id="RHEA:79375"/>
        <dbReference type="ChEBI" id="CHEBI:229967"/>
    </reaction>
</comment>
<dbReference type="InterPro" id="IPR036259">
    <property type="entry name" value="MFS_trans_sf"/>
</dbReference>
<keyword evidence="27" id="KW-1185">Reference proteome</keyword>
<evidence type="ECO:0000313" key="27">
    <source>
        <dbReference type="Proteomes" id="UP000601435"/>
    </source>
</evidence>
<dbReference type="OrthoDB" id="420584at2759"/>
<comment type="catalytic activity">
    <reaction evidence="10">
        <text>L-alpha-aminoacyl-L-arginine(out) = L-alpha-aminoacyl-L-arginine(in)</text>
        <dbReference type="Rhea" id="RHEA:79367"/>
        <dbReference type="ChEBI" id="CHEBI:229968"/>
    </reaction>
</comment>
<feature type="transmembrane region" description="Helical" evidence="25">
    <location>
        <begin position="88"/>
        <end position="105"/>
    </location>
</feature>
<evidence type="ECO:0000256" key="24">
    <source>
        <dbReference type="ARBA" id="ARBA00046376"/>
    </source>
</evidence>
<feature type="transmembrane region" description="Helical" evidence="25">
    <location>
        <begin position="322"/>
        <end position="343"/>
    </location>
</feature>
<sequence length="460" mass="50086">MSFEVVAKSADKAPRRACRISRYVAVCLPLLSEQFVLAMPSSMLTAIRLEWALDDSTITYVLAAGTALNGVGKFAGGVLIDRYGARRFLSVSMFLMVIGAGIFGTGLTMALVGYVILQLCAAGGWLSACKLMEQHFEPELWSWCFAVVGVGSRAGSALSKLALGSLLKVMHWQSIAWSTGVAMVLLRYICLWFIPLERMTPQRPSQGYTTRPWCERVLHITCNPSMLLYFCIVIGCYSIAHGAENDAPLILQDALRLSPADASISASVYPAGLFTSLLLAAPLYSFLRRRCAKFALELTLQILAVVSAFTLTKAVSSGWSELIAFEVLFFLLALSVGLTYYVTPNMFPLFYGDDCAFASAMLDVVGLSSSFMFQMASSVIFRSGGSWEHVLMLLTGLATFQLLATSVLSLFPRLTPHLAFCEAVPDEVTNASSDPDLHNIVETAQIIGHKHEDGEDRLGV</sequence>
<evidence type="ECO:0000256" key="16">
    <source>
        <dbReference type="ARBA" id="ARBA00044900"/>
    </source>
</evidence>
<evidence type="ECO:0000256" key="12">
    <source>
        <dbReference type="ARBA" id="ARBA00044891"/>
    </source>
</evidence>
<comment type="catalytic activity">
    <reaction evidence="13">
        <text>L-alpha-aminoacyl-L-lysine(out) = L-alpha-aminoacyl-L-lysine(in)</text>
        <dbReference type="Rhea" id="RHEA:79383"/>
        <dbReference type="ChEBI" id="CHEBI:229966"/>
    </reaction>
</comment>
<feature type="transmembrane region" description="Helical" evidence="25">
    <location>
        <begin position="20"/>
        <end position="38"/>
    </location>
</feature>
<comment type="catalytic activity">
    <reaction evidence="16">
        <text>L-lysyl-L-lysine(out) = L-lysyl-L-lysine(in)</text>
        <dbReference type="Rhea" id="RHEA:79403"/>
        <dbReference type="ChEBI" id="CHEBI:229956"/>
    </reaction>
</comment>
<dbReference type="Proteomes" id="UP000601435">
    <property type="component" value="Unassembled WGS sequence"/>
</dbReference>
<dbReference type="PANTHER" id="PTHR23512">
    <property type="entry name" value="MAJOR FACILITATOR SUPERFAMILY DOMAIN-CONTAINING PROTEIN 1"/>
    <property type="match status" value="1"/>
</dbReference>
<dbReference type="Pfam" id="PF07690">
    <property type="entry name" value="MFS_1"/>
    <property type="match status" value="1"/>
</dbReference>
<feature type="transmembrane region" description="Helical" evidence="25">
    <location>
        <begin position="217"/>
        <end position="240"/>
    </location>
</feature>
<evidence type="ECO:0000256" key="10">
    <source>
        <dbReference type="ARBA" id="ARBA00044881"/>
    </source>
</evidence>
<comment type="catalytic activity">
    <reaction evidence="9">
        <text>L-histidyl-glycine(out) = L-histidyl-glycine(in)</text>
        <dbReference type="Rhea" id="RHEA:79395"/>
        <dbReference type="ChEBI" id="CHEBI:229957"/>
    </reaction>
</comment>
<comment type="catalytic activity">
    <reaction evidence="14">
        <text>L-aspartyl-L-lysine(out) = L-aspartyl-L-lysine(in)</text>
        <dbReference type="Rhea" id="RHEA:79411"/>
        <dbReference type="ChEBI" id="CHEBI:229953"/>
    </reaction>
</comment>
<organism evidence="26 27">
    <name type="scientific">Symbiodinium necroappetens</name>
    <dbReference type="NCBI Taxonomy" id="1628268"/>
    <lineage>
        <taxon>Eukaryota</taxon>
        <taxon>Sar</taxon>
        <taxon>Alveolata</taxon>
        <taxon>Dinophyceae</taxon>
        <taxon>Suessiales</taxon>
        <taxon>Symbiodiniaceae</taxon>
        <taxon>Symbiodinium</taxon>
    </lineage>
</organism>
<comment type="catalytic activity">
    <reaction evidence="19">
        <text>L-alanyl-L-lysine(out) = L-alanyl-L-lysine(in)</text>
        <dbReference type="Rhea" id="RHEA:79415"/>
        <dbReference type="ChEBI" id="CHEBI:192470"/>
    </reaction>
</comment>